<feature type="region of interest" description="Disordered" evidence="4">
    <location>
        <begin position="185"/>
        <end position="206"/>
    </location>
</feature>
<dbReference type="STRING" id="263475.AMD00_12985"/>
<proteinExistence type="inferred from homology"/>
<dbReference type="InterPro" id="IPR005648">
    <property type="entry name" value="FlgD"/>
</dbReference>
<dbReference type="Proteomes" id="UP000036867">
    <property type="component" value="Unassembled WGS sequence"/>
</dbReference>
<dbReference type="AlphaFoldDB" id="A0A0M0LEA1"/>
<name>A0A0M0LEA1_9BACL</name>
<evidence type="ECO:0000313" key="6">
    <source>
        <dbReference type="Proteomes" id="UP000036867"/>
    </source>
</evidence>
<protein>
    <recommendedName>
        <fullName evidence="3">Basal-body rod modification protein FlgD</fullName>
    </recommendedName>
</protein>
<evidence type="ECO:0000256" key="2">
    <source>
        <dbReference type="ARBA" id="ARBA00022795"/>
    </source>
</evidence>
<evidence type="ECO:0000256" key="1">
    <source>
        <dbReference type="ARBA" id="ARBA00010577"/>
    </source>
</evidence>
<accession>A0A0M0LEA1</accession>
<dbReference type="GeneID" id="301137008"/>
<evidence type="ECO:0000256" key="3">
    <source>
        <dbReference type="RuleBase" id="RU362076"/>
    </source>
</evidence>
<comment type="similarity">
    <text evidence="1 3">Belongs to the FlgD family.</text>
</comment>
<dbReference type="NCBIfam" id="NF007197">
    <property type="entry name" value="PRK09618.1"/>
    <property type="match status" value="1"/>
</dbReference>
<dbReference type="PATRIC" id="fig|263475.3.peg.3854"/>
<comment type="caution">
    <text evidence="5">The sequence shown here is derived from an EMBL/GenBank/DDBJ whole genome shotgun (WGS) entry which is preliminary data.</text>
</comment>
<dbReference type="Pfam" id="PF03963">
    <property type="entry name" value="FlgD"/>
    <property type="match status" value="1"/>
</dbReference>
<dbReference type="RefSeq" id="WP_053417467.1">
    <property type="nucleotide sequence ID" value="NZ_LILB01000005.1"/>
</dbReference>
<evidence type="ECO:0000256" key="4">
    <source>
        <dbReference type="SAM" id="MobiDB-lite"/>
    </source>
</evidence>
<evidence type="ECO:0000313" key="5">
    <source>
        <dbReference type="EMBL" id="KOO49286.1"/>
    </source>
</evidence>
<reference evidence="6" key="1">
    <citation type="submission" date="2015-08" db="EMBL/GenBank/DDBJ databases">
        <title>Fjat-10028 dsm 16317.</title>
        <authorList>
            <person name="Liu B."/>
            <person name="Wang J."/>
            <person name="Zhu Y."/>
            <person name="Liu G."/>
            <person name="Chen Q."/>
            <person name="Chen Z."/>
            <person name="Lan J."/>
            <person name="Che J."/>
            <person name="Ge C."/>
            <person name="Shi H."/>
            <person name="Pan Z."/>
            <person name="Liu X."/>
        </authorList>
    </citation>
    <scope>NUCLEOTIDE SEQUENCE [LARGE SCALE GENOMIC DNA]</scope>
    <source>
        <strain evidence="6">DSM 16317</strain>
    </source>
</reference>
<gene>
    <name evidence="5" type="ORF">AMD00_12985</name>
</gene>
<comment type="function">
    <text evidence="3">Required for flagellar hook formation. May act as a scaffolding protein.</text>
</comment>
<sequence length="237" mass="25867">MADTKITDTKSILDEYNIANKPSNQRQTGNSALGKDAFLQLLITQLQNQDPTNPMDDKEFIAQMAQFSSLEQMTNMTTALENLTQLQQQSQLIEFNSFIGKEVKWHELTDKKGEDGKPIVNEGTGTVVRVKYSGEGVIFVLADGKELTPANISEVINGSASGNGGSLVEASMLIGKNITYKVTTDKDDNEESEEQPKEVTNEATVQSVSKKDGQIKYILSNGDEVTADQIVSIAQGK</sequence>
<organism evidence="5 6">
    <name type="scientific">Viridibacillus arvi</name>
    <dbReference type="NCBI Taxonomy" id="263475"/>
    <lineage>
        <taxon>Bacteria</taxon>
        <taxon>Bacillati</taxon>
        <taxon>Bacillota</taxon>
        <taxon>Bacilli</taxon>
        <taxon>Bacillales</taxon>
        <taxon>Caryophanaceae</taxon>
        <taxon>Viridibacillus</taxon>
    </lineage>
</organism>
<dbReference type="GO" id="GO:0044781">
    <property type="term" value="P:bacterial-type flagellum organization"/>
    <property type="evidence" value="ECO:0007669"/>
    <property type="project" value="UniProtKB-UniRule"/>
</dbReference>
<keyword evidence="6" id="KW-1185">Reference proteome</keyword>
<dbReference type="OrthoDB" id="280334at2"/>
<dbReference type="EMBL" id="LILB01000005">
    <property type="protein sequence ID" value="KOO49286.1"/>
    <property type="molecule type" value="Genomic_DNA"/>
</dbReference>
<keyword evidence="2 3" id="KW-1005">Bacterial flagellum biogenesis</keyword>